<reference evidence="17" key="1">
    <citation type="submission" date="2023-07" db="EMBL/GenBank/DDBJ databases">
        <title>30 novel species of actinomycetes from the DSMZ collection.</title>
        <authorList>
            <person name="Nouioui I."/>
        </authorList>
    </citation>
    <scope>NUCLEOTIDE SEQUENCE [LARGE SCALE GENOMIC DNA]</scope>
    <source>
        <strain evidence="17">DSM 44917</strain>
    </source>
</reference>
<feature type="region of interest" description="Disordered" evidence="13">
    <location>
        <begin position="1"/>
        <end position="29"/>
    </location>
</feature>
<dbReference type="PROSITE" id="PS50885">
    <property type="entry name" value="HAMP"/>
    <property type="match status" value="1"/>
</dbReference>
<feature type="region of interest" description="Disordered" evidence="13">
    <location>
        <begin position="677"/>
        <end position="796"/>
    </location>
</feature>
<organism evidence="16 17">
    <name type="scientific">Streptomyces boetiae</name>
    <dbReference type="NCBI Taxonomy" id="3075541"/>
    <lineage>
        <taxon>Bacteria</taxon>
        <taxon>Bacillati</taxon>
        <taxon>Actinomycetota</taxon>
        <taxon>Actinomycetes</taxon>
        <taxon>Kitasatosporales</taxon>
        <taxon>Streptomycetaceae</taxon>
        <taxon>Streptomyces</taxon>
    </lineage>
</organism>
<dbReference type="Gene3D" id="6.10.340.10">
    <property type="match status" value="1"/>
</dbReference>
<dbReference type="Pfam" id="PF08376">
    <property type="entry name" value="NIT"/>
    <property type="match status" value="1"/>
</dbReference>
<keyword evidence="9" id="KW-0067">ATP-binding</keyword>
<keyword evidence="11" id="KW-0902">Two-component regulatory system</keyword>
<feature type="compositionally biased region" description="Pro residues" evidence="13">
    <location>
        <begin position="680"/>
        <end position="698"/>
    </location>
</feature>
<keyword evidence="7" id="KW-0547">Nucleotide-binding</keyword>
<accession>A0ABU2LAR6</accession>
<evidence type="ECO:0000256" key="12">
    <source>
        <dbReference type="SAM" id="Coils"/>
    </source>
</evidence>
<dbReference type="SMART" id="SM00387">
    <property type="entry name" value="HATPase_c"/>
    <property type="match status" value="1"/>
</dbReference>
<evidence type="ECO:0000256" key="8">
    <source>
        <dbReference type="ARBA" id="ARBA00022777"/>
    </source>
</evidence>
<keyword evidence="17" id="KW-1185">Reference proteome</keyword>
<dbReference type="PANTHER" id="PTHR44936">
    <property type="entry name" value="SENSOR PROTEIN CREC"/>
    <property type="match status" value="1"/>
</dbReference>
<keyword evidence="8 16" id="KW-0418">Kinase</keyword>
<dbReference type="RefSeq" id="WP_311631263.1">
    <property type="nucleotide sequence ID" value="NZ_JAVREN010000020.1"/>
</dbReference>
<feature type="coiled-coil region" evidence="12">
    <location>
        <begin position="389"/>
        <end position="416"/>
    </location>
</feature>
<evidence type="ECO:0000259" key="14">
    <source>
        <dbReference type="PROSITE" id="PS50109"/>
    </source>
</evidence>
<dbReference type="PANTHER" id="PTHR44936:SF9">
    <property type="entry name" value="SENSOR PROTEIN CREC"/>
    <property type="match status" value="1"/>
</dbReference>
<dbReference type="Pfam" id="PF02518">
    <property type="entry name" value="HATPase_c"/>
    <property type="match status" value="1"/>
</dbReference>
<dbReference type="InterPro" id="IPR050980">
    <property type="entry name" value="2C_sensor_his_kinase"/>
</dbReference>
<keyword evidence="12" id="KW-0175">Coiled coil</keyword>
<comment type="subcellular location">
    <subcellularLocation>
        <location evidence="2">Membrane</location>
    </subcellularLocation>
</comment>
<evidence type="ECO:0000256" key="9">
    <source>
        <dbReference type="ARBA" id="ARBA00022840"/>
    </source>
</evidence>
<feature type="region of interest" description="Disordered" evidence="13">
    <location>
        <begin position="608"/>
        <end position="632"/>
    </location>
</feature>
<evidence type="ECO:0000313" key="16">
    <source>
        <dbReference type="EMBL" id="MDT0308318.1"/>
    </source>
</evidence>
<dbReference type="PROSITE" id="PS50109">
    <property type="entry name" value="HIS_KIN"/>
    <property type="match status" value="1"/>
</dbReference>
<dbReference type="GO" id="GO:0016301">
    <property type="term" value="F:kinase activity"/>
    <property type="evidence" value="ECO:0007669"/>
    <property type="project" value="UniProtKB-KW"/>
</dbReference>
<sequence>MRKKSSHQSADPSPSAPQGRAAAGRARAARRRRARVRSRLLAGLLLTGFAVAAAGTPAVYAAVTELGDSREYAADARLARRVAGLSHTVADERDALVVAVAQGTPEALSGALDDEERSRADRAAADLGDEAGTEVRRALDALPRVREEALAGGSTPAATFEAYSEVITGLDRAFRVLTRGVPDDPTGGSLPDLARAVQSSAATRGLLLAALAGEGDQGELITLAQRETAREQAALADFAATAPADAAAFAEEAVAGEAVEAAENFRAALTDAPYLSAEDRALDPEGVGDALASRTGLQRGALSALAAERAEAMDAARGENVRELAAVAGVALGALLLAFLVSVRTAHSLTRPLAAVRLGTRRVAADPTGQEPVRYTGRNDEFAEVVASVNALRARAVALQEDAARASREAAEAARDTGGLRAERDRLLAEHGELNARLAALHGAVHGMFAHHAQRLLALVGEQLSIIEGLEEPETDPDRLAVLFTLDHLAARMRRHGENLLLLAGAEPVKRHGEPMPLIDVARAAVSEIERYELVETTPPPPPARITGGAARDVSHLLAELLDNATAFSPAGARVRLTARWTDAELLFTVEDEGVGLSAGRVAELNARLADPVTPPPGADGPDRPDGPPAGVGIGMGLYTVARLAARHGLRCWLSPRPGGGTLAQVILPGALVEPTDPAALPPAPPAAPAAAPAPAPAAPAAAPHVPRQPDQHARAADTAPRPHAVTDSGLPLRNPAAQPAPAPPQDRTRARASVDADDLRRRLGGFQRGAREGHRDAAGRPAGPLPGERGEERPS</sequence>
<dbReference type="InterPro" id="IPR003660">
    <property type="entry name" value="HAMP_dom"/>
</dbReference>
<gene>
    <name evidence="16" type="ORF">RM780_15300</name>
</gene>
<keyword evidence="4" id="KW-0597">Phosphoprotein</keyword>
<evidence type="ECO:0000256" key="13">
    <source>
        <dbReference type="SAM" id="MobiDB-lite"/>
    </source>
</evidence>
<evidence type="ECO:0000256" key="5">
    <source>
        <dbReference type="ARBA" id="ARBA00022679"/>
    </source>
</evidence>
<feature type="compositionally biased region" description="Basic and acidic residues" evidence="13">
    <location>
        <begin position="747"/>
        <end position="762"/>
    </location>
</feature>
<keyword evidence="10" id="KW-1133">Transmembrane helix</keyword>
<comment type="caution">
    <text evidence="16">The sequence shown here is derived from an EMBL/GenBank/DDBJ whole genome shotgun (WGS) entry which is preliminary data.</text>
</comment>
<protein>
    <recommendedName>
        <fullName evidence="3">histidine kinase</fullName>
        <ecNumber evidence="3">2.7.13.3</ecNumber>
    </recommendedName>
</protein>
<dbReference type="InterPro" id="IPR005467">
    <property type="entry name" value="His_kinase_dom"/>
</dbReference>
<dbReference type="InterPro" id="IPR013587">
    <property type="entry name" value="Nitrate/nitrite_sensing"/>
</dbReference>
<keyword evidence="5" id="KW-0808">Transferase</keyword>
<dbReference type="InterPro" id="IPR003594">
    <property type="entry name" value="HATPase_dom"/>
</dbReference>
<feature type="domain" description="Histidine kinase" evidence="14">
    <location>
        <begin position="448"/>
        <end position="672"/>
    </location>
</feature>
<evidence type="ECO:0000259" key="15">
    <source>
        <dbReference type="PROSITE" id="PS50885"/>
    </source>
</evidence>
<evidence type="ECO:0000256" key="11">
    <source>
        <dbReference type="ARBA" id="ARBA00023012"/>
    </source>
</evidence>
<dbReference type="Gene3D" id="3.30.565.10">
    <property type="entry name" value="Histidine kinase-like ATPase, C-terminal domain"/>
    <property type="match status" value="1"/>
</dbReference>
<evidence type="ECO:0000256" key="2">
    <source>
        <dbReference type="ARBA" id="ARBA00004370"/>
    </source>
</evidence>
<comment type="catalytic activity">
    <reaction evidence="1">
        <text>ATP + protein L-histidine = ADP + protein N-phospho-L-histidine.</text>
        <dbReference type="EC" id="2.7.13.3"/>
    </reaction>
</comment>
<evidence type="ECO:0000256" key="1">
    <source>
        <dbReference type="ARBA" id="ARBA00000085"/>
    </source>
</evidence>
<dbReference type="SUPFAM" id="SSF55874">
    <property type="entry name" value="ATPase domain of HSP90 chaperone/DNA topoisomerase II/histidine kinase"/>
    <property type="match status" value="1"/>
</dbReference>
<keyword evidence="10" id="KW-0472">Membrane</keyword>
<evidence type="ECO:0000256" key="6">
    <source>
        <dbReference type="ARBA" id="ARBA00022692"/>
    </source>
</evidence>
<dbReference type="Proteomes" id="UP001183388">
    <property type="component" value="Unassembled WGS sequence"/>
</dbReference>
<keyword evidence="6" id="KW-0812">Transmembrane</keyword>
<evidence type="ECO:0000256" key="10">
    <source>
        <dbReference type="ARBA" id="ARBA00022989"/>
    </source>
</evidence>
<evidence type="ECO:0000256" key="4">
    <source>
        <dbReference type="ARBA" id="ARBA00022553"/>
    </source>
</evidence>
<feature type="domain" description="HAMP" evidence="15">
    <location>
        <begin position="347"/>
        <end position="401"/>
    </location>
</feature>
<evidence type="ECO:0000256" key="7">
    <source>
        <dbReference type="ARBA" id="ARBA00022741"/>
    </source>
</evidence>
<evidence type="ECO:0000256" key="3">
    <source>
        <dbReference type="ARBA" id="ARBA00012438"/>
    </source>
</evidence>
<dbReference type="EC" id="2.7.13.3" evidence="3"/>
<dbReference type="SMART" id="SM00304">
    <property type="entry name" value="HAMP"/>
    <property type="match status" value="1"/>
</dbReference>
<feature type="compositionally biased region" description="Basic and acidic residues" evidence="13">
    <location>
        <begin position="770"/>
        <end position="779"/>
    </location>
</feature>
<evidence type="ECO:0000313" key="17">
    <source>
        <dbReference type="Proteomes" id="UP001183388"/>
    </source>
</evidence>
<name>A0ABU2LAR6_9ACTN</name>
<dbReference type="EMBL" id="JAVREN010000020">
    <property type="protein sequence ID" value="MDT0308318.1"/>
    <property type="molecule type" value="Genomic_DNA"/>
</dbReference>
<dbReference type="InterPro" id="IPR036890">
    <property type="entry name" value="HATPase_C_sf"/>
</dbReference>
<proteinExistence type="predicted"/>